<feature type="signal peptide" evidence="1">
    <location>
        <begin position="1"/>
        <end position="22"/>
    </location>
</feature>
<evidence type="ECO:0000313" key="2">
    <source>
        <dbReference type="EMBL" id="BAG74752.1"/>
    </source>
</evidence>
<proteinExistence type="evidence at transcript level"/>
<sequence length="87" mass="9319">MKNSKLALLSAMLLLVISATAGRDVPPVPARDNFLPQHDILHHGQKNDFAEAKGYISLDPIFHPRPGPPCASKAAYASRDTKVGGLC</sequence>
<keyword evidence="1" id="KW-0732">Signal</keyword>
<organism evidence="2">
    <name type="scientific">Hordeum bulbosum</name>
    <name type="common">Bulbous barley</name>
    <name type="synonym">Critesion bulbosum</name>
    <dbReference type="NCBI Taxonomy" id="4516"/>
    <lineage>
        <taxon>Eukaryota</taxon>
        <taxon>Viridiplantae</taxon>
        <taxon>Streptophyta</taxon>
        <taxon>Embryophyta</taxon>
        <taxon>Tracheophyta</taxon>
        <taxon>Spermatophyta</taxon>
        <taxon>Magnoliopsida</taxon>
        <taxon>Liliopsida</taxon>
        <taxon>Poales</taxon>
        <taxon>Poaceae</taxon>
        <taxon>BOP clade</taxon>
        <taxon>Pooideae</taxon>
        <taxon>Triticodae</taxon>
        <taxon>Triticeae</taxon>
        <taxon>Hordeinae</taxon>
        <taxon>Hordeum</taxon>
    </lineage>
</organism>
<evidence type="ECO:0000256" key="1">
    <source>
        <dbReference type="SAM" id="SignalP"/>
    </source>
</evidence>
<accession>B5UB75</accession>
<dbReference type="AlphaFoldDB" id="B5UB75"/>
<gene>
    <name evidence="2" type="primary">HPS10</name>
</gene>
<feature type="chain" id="PRO_5002838555" evidence="1">
    <location>
        <begin position="23"/>
        <end position="87"/>
    </location>
</feature>
<dbReference type="EMBL" id="AB455978">
    <property type="protein sequence ID" value="BAG74752.1"/>
    <property type="molecule type" value="mRNA"/>
</dbReference>
<name>B5UB75_HORBU</name>
<protein>
    <submittedName>
        <fullName evidence="2">Uncharacterized protein HPS10</fullName>
    </submittedName>
</protein>
<reference evidence="2" key="1">
    <citation type="journal article" date="2008" name="Mol. Genet. Genomics">
        <title>Molecular and genetic characterization of the S locus in Hordeum bulbosum L., a wild self-incompatible species related to cultivated barley.</title>
        <authorList>
            <person name="Kakeda K."/>
            <person name="Ibuki T."/>
            <person name="Suzuki J."/>
            <person name="Tadano H."/>
            <person name="Kurita Y."/>
            <person name="Hanai Y."/>
            <person name="Kowyama Y."/>
        </authorList>
    </citation>
    <scope>NUCLEOTIDE SEQUENCE</scope>
    <source>
        <tissue evidence="2">Pistil</tissue>
    </source>
</reference>